<feature type="transmembrane region" description="Helical" evidence="1">
    <location>
        <begin position="118"/>
        <end position="136"/>
    </location>
</feature>
<keyword evidence="1" id="KW-0472">Membrane</keyword>
<dbReference type="AlphaFoldDB" id="A0A432MMV6"/>
<protein>
    <submittedName>
        <fullName evidence="2">Uncharacterized protein</fullName>
    </submittedName>
</protein>
<reference evidence="2 3" key="2">
    <citation type="submission" date="2019-01" db="EMBL/GenBank/DDBJ databases">
        <title>Tautonia sociabilis, a novel thermotolerant planctomycete of Isosphaeraceae family, isolated from a 4000 m deep subterranean habitat.</title>
        <authorList>
            <person name="Kovaleva O.L."/>
            <person name="Elcheninov A.G."/>
            <person name="Van Heerden E."/>
            <person name="Toshchakov S.V."/>
            <person name="Novikov A."/>
            <person name="Bonch-Osmolovskaya E.A."/>
            <person name="Kublanov I.V."/>
        </authorList>
    </citation>
    <scope>NUCLEOTIDE SEQUENCE [LARGE SCALE GENOMIC DNA]</scope>
    <source>
        <strain evidence="2 3">GM2012</strain>
    </source>
</reference>
<feature type="transmembrane region" description="Helical" evidence="1">
    <location>
        <begin position="63"/>
        <end position="81"/>
    </location>
</feature>
<proteinExistence type="predicted"/>
<accession>A0A432MMV6</accession>
<sequence>MDQHPAPADPPERFEFGPEHGRLIADLGSKMHFVGLLTLVLGALALFSGVVNRPPDEGIDGGSIVAVLTALFLAAVGFWSMRSGREFLLVARTEGADIPHLMSALQNLRRLFGLQYHLAWFGLVLLVVALVFGFFIDQAH</sequence>
<dbReference type="Proteomes" id="UP000280296">
    <property type="component" value="Unassembled WGS sequence"/>
</dbReference>
<name>A0A432MMV6_9BACT</name>
<evidence type="ECO:0000313" key="3">
    <source>
        <dbReference type="Proteomes" id="UP000280296"/>
    </source>
</evidence>
<gene>
    <name evidence="2" type="ORF">TsocGM_06560</name>
</gene>
<keyword evidence="3" id="KW-1185">Reference proteome</keyword>
<dbReference type="OrthoDB" id="291685at2"/>
<evidence type="ECO:0000313" key="2">
    <source>
        <dbReference type="EMBL" id="RUL88579.1"/>
    </source>
</evidence>
<keyword evidence="1" id="KW-1133">Transmembrane helix</keyword>
<feature type="transmembrane region" description="Helical" evidence="1">
    <location>
        <begin position="31"/>
        <end position="51"/>
    </location>
</feature>
<keyword evidence="1" id="KW-0812">Transmembrane</keyword>
<dbReference type="RefSeq" id="WP_126724505.1">
    <property type="nucleotide sequence ID" value="NZ_RYZH01000009.1"/>
</dbReference>
<comment type="caution">
    <text evidence="2">The sequence shown here is derived from an EMBL/GenBank/DDBJ whole genome shotgun (WGS) entry which is preliminary data.</text>
</comment>
<evidence type="ECO:0000256" key="1">
    <source>
        <dbReference type="SAM" id="Phobius"/>
    </source>
</evidence>
<dbReference type="EMBL" id="RYZH01000009">
    <property type="protein sequence ID" value="RUL88579.1"/>
    <property type="molecule type" value="Genomic_DNA"/>
</dbReference>
<reference evidence="2 3" key="1">
    <citation type="submission" date="2018-12" db="EMBL/GenBank/DDBJ databases">
        <authorList>
            <person name="Toschakov S.V."/>
        </authorList>
    </citation>
    <scope>NUCLEOTIDE SEQUENCE [LARGE SCALE GENOMIC DNA]</scope>
    <source>
        <strain evidence="2 3">GM2012</strain>
    </source>
</reference>
<organism evidence="2 3">
    <name type="scientific">Tautonia sociabilis</name>
    <dbReference type="NCBI Taxonomy" id="2080755"/>
    <lineage>
        <taxon>Bacteria</taxon>
        <taxon>Pseudomonadati</taxon>
        <taxon>Planctomycetota</taxon>
        <taxon>Planctomycetia</taxon>
        <taxon>Isosphaerales</taxon>
        <taxon>Isosphaeraceae</taxon>
        <taxon>Tautonia</taxon>
    </lineage>
</organism>